<sequence length="94" mass="10373">MHAFISVAGLCKKQKGAKGSSELVILLRAEGKETLEIPIRGYEFTGSVIGEMERGYAQSHGIEVEDVETMIGERDFVEKLASEQDDSGRRVEID</sequence>
<reference evidence="1 2" key="2">
    <citation type="journal article" date="2010" name="Proc. Natl. Acad. Sci. U.S.A.">
        <title>Enigmatic, ultrasmall, uncultivated Archaea.</title>
        <authorList>
            <person name="Baker B.J."/>
            <person name="Comolli L.R."/>
            <person name="Dick G.J."/>
            <person name="Hauser L.J."/>
            <person name="Hyatt D."/>
            <person name="Dill B.D."/>
            <person name="Land M.L."/>
            <person name="Verberkmoes N.C."/>
            <person name="Hettich R.L."/>
            <person name="Banfield J.F."/>
        </authorList>
    </citation>
    <scope>NUCLEOTIDE SEQUENCE [LARGE SCALE GENOMIC DNA]</scope>
    <source>
        <strain evidence="1">ARMAN-2</strain>
    </source>
</reference>
<protein>
    <submittedName>
        <fullName evidence="1">Uncharacterized protein</fullName>
    </submittedName>
</protein>
<evidence type="ECO:0000313" key="2">
    <source>
        <dbReference type="Proteomes" id="UP000332487"/>
    </source>
</evidence>
<gene>
    <name evidence="1" type="ORF">UNLARM2_0510</name>
</gene>
<reference evidence="1 2" key="1">
    <citation type="journal article" date="2009" name="Genome Biol.">
        <title>Community-wide analysis of microbial genome sequence signatures.</title>
        <authorList>
            <person name="Dick G.J."/>
            <person name="Andersson A.F."/>
            <person name="Baker B.J."/>
            <person name="Simmons S.L."/>
            <person name="Thomas B.C."/>
            <person name="Yelton A.P."/>
            <person name="Banfield J.F."/>
        </authorList>
    </citation>
    <scope>NUCLEOTIDE SEQUENCE [LARGE SCALE GENOMIC DNA]</scope>
    <source>
        <strain evidence="1">ARMAN-2</strain>
    </source>
</reference>
<organism evidence="1 2">
    <name type="scientific">Candidatus Micrarchaeum acidiphilum ARMAN-2</name>
    <dbReference type="NCBI Taxonomy" id="425595"/>
    <lineage>
        <taxon>Archaea</taxon>
        <taxon>Candidatus Micrarchaeota</taxon>
        <taxon>Candidatus Micrarchaeia</taxon>
        <taxon>Candidatus Micrarchaeales</taxon>
        <taxon>Candidatus Micrarchaeaceae</taxon>
        <taxon>Candidatus Micrarchaeum</taxon>
    </lineage>
</organism>
<proteinExistence type="predicted"/>
<accession>C7DHG6</accession>
<evidence type="ECO:0000313" key="1">
    <source>
        <dbReference type="EMBL" id="EET90068.1"/>
    </source>
</evidence>
<dbReference type="EMBL" id="GG697240">
    <property type="protein sequence ID" value="EET90068.1"/>
    <property type="molecule type" value="Genomic_DNA"/>
</dbReference>
<dbReference type="Proteomes" id="UP000332487">
    <property type="component" value="Unassembled WGS sequence"/>
</dbReference>
<name>C7DHG6_MICA2</name>
<keyword evidence="2" id="KW-1185">Reference proteome</keyword>
<dbReference type="AlphaFoldDB" id="C7DHG6"/>